<dbReference type="Proteomes" id="UP000029273">
    <property type="component" value="Unassembled WGS sequence"/>
</dbReference>
<comment type="caution">
    <text evidence="1">The sequence shown here is derived from an EMBL/GenBank/DDBJ whole genome shotgun (WGS) entry which is preliminary data.</text>
</comment>
<dbReference type="EMBL" id="JQSG02000006">
    <property type="protein sequence ID" value="OBS07942.1"/>
    <property type="molecule type" value="Genomic_DNA"/>
</dbReference>
<keyword evidence="2" id="KW-1185">Reference proteome</keyword>
<reference evidence="1 2" key="1">
    <citation type="journal article" date="2014" name="Genome Announc.">
        <title>Draft Genome Sequence of the Iron-Oxidizing, Acidophilic, and Halotolerant 'Thiobacillus prosperus' Type Strain DSM 5130.</title>
        <authorList>
            <person name="Ossandon F.J."/>
            <person name="Cardenas J.P."/>
            <person name="Corbett M."/>
            <person name="Quatrini R."/>
            <person name="Holmes D.S."/>
            <person name="Watkin E."/>
        </authorList>
    </citation>
    <scope>NUCLEOTIDE SEQUENCE [LARGE SCALE GENOMIC DNA]</scope>
    <source>
        <strain evidence="1 2">DSM 5130</strain>
    </source>
</reference>
<name>A0A1A6C057_9GAMM</name>
<proteinExistence type="predicted"/>
<accession>A0A1A6C057</accession>
<organism evidence="1 2">
    <name type="scientific">Acidihalobacter prosperus</name>
    <dbReference type="NCBI Taxonomy" id="160660"/>
    <lineage>
        <taxon>Bacteria</taxon>
        <taxon>Pseudomonadati</taxon>
        <taxon>Pseudomonadota</taxon>
        <taxon>Gammaproteobacteria</taxon>
        <taxon>Chromatiales</taxon>
        <taxon>Ectothiorhodospiraceae</taxon>
        <taxon>Acidihalobacter</taxon>
    </lineage>
</organism>
<evidence type="ECO:0000313" key="2">
    <source>
        <dbReference type="Proteomes" id="UP000029273"/>
    </source>
</evidence>
<dbReference type="AlphaFoldDB" id="A0A1A6C057"/>
<sequence>MVMQRCMQAECVPLGCVYPLHAGLGPAMGGLEMAQAGRAARTKKVRARRNGTVGERVVAVRGGWSGASEAVRILRSLQAPRAPSMAERLRTARWHQS</sequence>
<evidence type="ECO:0000313" key="1">
    <source>
        <dbReference type="EMBL" id="OBS07942.1"/>
    </source>
</evidence>
<protein>
    <submittedName>
        <fullName evidence="1">Uncharacterized protein</fullName>
    </submittedName>
</protein>
<gene>
    <name evidence="1" type="ORF">Thpro_022192</name>
</gene>